<dbReference type="GO" id="GO:0004497">
    <property type="term" value="F:monooxygenase activity"/>
    <property type="evidence" value="ECO:0007669"/>
    <property type="project" value="UniProtKB-KW"/>
</dbReference>
<evidence type="ECO:0000256" key="3">
    <source>
        <dbReference type="ARBA" id="ARBA00022827"/>
    </source>
</evidence>
<evidence type="ECO:0000259" key="8">
    <source>
        <dbReference type="Pfam" id="PF01494"/>
    </source>
</evidence>
<feature type="domain" description="FAD-binding" evidence="8">
    <location>
        <begin position="8"/>
        <end position="349"/>
    </location>
</feature>
<evidence type="ECO:0000256" key="1">
    <source>
        <dbReference type="ARBA" id="ARBA00001974"/>
    </source>
</evidence>
<dbReference type="RefSeq" id="WP_220205808.1">
    <property type="nucleotide sequence ID" value="NZ_BNJK01000001.1"/>
</dbReference>
<dbReference type="EMBL" id="BNJK01000001">
    <property type="protein sequence ID" value="GHO95108.1"/>
    <property type="molecule type" value="Genomic_DNA"/>
</dbReference>
<evidence type="ECO:0000313" key="9">
    <source>
        <dbReference type="EMBL" id="GHO95108.1"/>
    </source>
</evidence>
<dbReference type="AlphaFoldDB" id="A0A8J3N448"/>
<name>A0A8J3N448_9CHLR</name>
<evidence type="ECO:0000256" key="7">
    <source>
        <dbReference type="SAM" id="Phobius"/>
    </source>
</evidence>
<keyword evidence="5" id="KW-0503">Monooxygenase</keyword>
<dbReference type="InterPro" id="IPR002938">
    <property type="entry name" value="FAD-bd"/>
</dbReference>
<protein>
    <submittedName>
        <fullName evidence="9">Salicylate hydroxylase</fullName>
    </submittedName>
</protein>
<feature type="region of interest" description="Disordered" evidence="6">
    <location>
        <begin position="341"/>
        <end position="373"/>
    </location>
</feature>
<keyword evidence="3" id="KW-0274">FAD</keyword>
<keyword evidence="2" id="KW-0285">Flavoprotein</keyword>
<sequence length="390" mass="43806">MNKQPLRIAIIGGGIGGMAAGLTLWRAGFDIALYEQASQFGEVGAGIQLGPDTTRLLFQLGLERHLREVVVEPTALEIRRWQNGDLLTHIPLNRGGAEQQEAPYWTIHRADLHTILREHIPSQALHLNKRCIRIEQENRQVTLTFADNSTEQVDLVIGADGIHSVVRQSVSQDQARFSRTCAYRGLIPREHLPDWDFQHTPRIIVWLGSGRELVSYPISSGRLLNVVCVIPNDDWMVESWNEPGAVEDLAKAFGGGDERVEQIINALGQTRRWALYDREPLERWNHGHLTLLGDAAHPMLPHKAQGAAQAIEDAVVLAQTFQGAEPSEIEQRLGEYEALRRPRASQIQRDSRQNGKAFLLPDGQAQEQRDTALRRSRTMADVWKALKLAE</sequence>
<dbReference type="PANTHER" id="PTHR13789:SF318">
    <property type="entry name" value="GERANYLGERANYL DIPHOSPHATE REDUCTASE"/>
    <property type="match status" value="1"/>
</dbReference>
<dbReference type="PANTHER" id="PTHR13789">
    <property type="entry name" value="MONOOXYGENASE"/>
    <property type="match status" value="1"/>
</dbReference>
<organism evidence="9 10">
    <name type="scientific">Reticulibacter mediterranei</name>
    <dbReference type="NCBI Taxonomy" id="2778369"/>
    <lineage>
        <taxon>Bacteria</taxon>
        <taxon>Bacillati</taxon>
        <taxon>Chloroflexota</taxon>
        <taxon>Ktedonobacteria</taxon>
        <taxon>Ktedonobacterales</taxon>
        <taxon>Reticulibacteraceae</taxon>
        <taxon>Reticulibacter</taxon>
    </lineage>
</organism>
<keyword evidence="4" id="KW-0560">Oxidoreductase</keyword>
<comment type="cofactor">
    <cofactor evidence="1">
        <name>FAD</name>
        <dbReference type="ChEBI" id="CHEBI:57692"/>
    </cofactor>
</comment>
<keyword evidence="10" id="KW-1185">Reference proteome</keyword>
<evidence type="ECO:0000256" key="6">
    <source>
        <dbReference type="SAM" id="MobiDB-lite"/>
    </source>
</evidence>
<keyword evidence="7" id="KW-1133">Transmembrane helix</keyword>
<keyword evidence="7" id="KW-0812">Transmembrane</keyword>
<accession>A0A8J3N448</accession>
<dbReference type="SUPFAM" id="SSF54373">
    <property type="entry name" value="FAD-linked reductases, C-terminal domain"/>
    <property type="match status" value="1"/>
</dbReference>
<feature type="transmembrane region" description="Helical" evidence="7">
    <location>
        <begin position="6"/>
        <end position="25"/>
    </location>
</feature>
<reference evidence="9" key="1">
    <citation type="submission" date="2020-10" db="EMBL/GenBank/DDBJ databases">
        <title>Taxonomic study of unclassified bacteria belonging to the class Ktedonobacteria.</title>
        <authorList>
            <person name="Yabe S."/>
            <person name="Wang C.M."/>
            <person name="Zheng Y."/>
            <person name="Sakai Y."/>
            <person name="Cavaletti L."/>
            <person name="Monciardini P."/>
            <person name="Donadio S."/>
        </authorList>
    </citation>
    <scope>NUCLEOTIDE SEQUENCE</scope>
    <source>
        <strain evidence="9">ID150040</strain>
    </source>
</reference>
<dbReference type="Gene3D" id="3.50.50.60">
    <property type="entry name" value="FAD/NAD(P)-binding domain"/>
    <property type="match status" value="1"/>
</dbReference>
<gene>
    <name evidence="9" type="ORF">KSF_051560</name>
</gene>
<evidence type="ECO:0000256" key="5">
    <source>
        <dbReference type="ARBA" id="ARBA00023033"/>
    </source>
</evidence>
<dbReference type="InterPro" id="IPR050493">
    <property type="entry name" value="FAD-dep_Monooxygenase_BioMet"/>
</dbReference>
<dbReference type="PRINTS" id="PR00420">
    <property type="entry name" value="RNGMNOXGNASE"/>
</dbReference>
<proteinExistence type="predicted"/>
<dbReference type="Pfam" id="PF01494">
    <property type="entry name" value="FAD_binding_3"/>
    <property type="match status" value="1"/>
</dbReference>
<comment type="caution">
    <text evidence="9">The sequence shown here is derived from an EMBL/GenBank/DDBJ whole genome shotgun (WGS) entry which is preliminary data.</text>
</comment>
<evidence type="ECO:0000313" key="10">
    <source>
        <dbReference type="Proteomes" id="UP000597444"/>
    </source>
</evidence>
<dbReference type="InterPro" id="IPR036188">
    <property type="entry name" value="FAD/NAD-bd_sf"/>
</dbReference>
<dbReference type="Proteomes" id="UP000597444">
    <property type="component" value="Unassembled WGS sequence"/>
</dbReference>
<keyword evidence="7" id="KW-0472">Membrane</keyword>
<dbReference type="SUPFAM" id="SSF51905">
    <property type="entry name" value="FAD/NAD(P)-binding domain"/>
    <property type="match status" value="1"/>
</dbReference>
<evidence type="ECO:0000256" key="2">
    <source>
        <dbReference type="ARBA" id="ARBA00022630"/>
    </source>
</evidence>
<dbReference type="GO" id="GO:0071949">
    <property type="term" value="F:FAD binding"/>
    <property type="evidence" value="ECO:0007669"/>
    <property type="project" value="InterPro"/>
</dbReference>
<evidence type="ECO:0000256" key="4">
    <source>
        <dbReference type="ARBA" id="ARBA00023002"/>
    </source>
</evidence>